<keyword evidence="3" id="KW-1185">Reference proteome</keyword>
<dbReference type="Pfam" id="PF05368">
    <property type="entry name" value="NmrA"/>
    <property type="match status" value="1"/>
</dbReference>
<feature type="domain" description="NmrA-like" evidence="1">
    <location>
        <begin position="4"/>
        <end position="81"/>
    </location>
</feature>
<name>A0A165NBM2_9APHY</name>
<accession>A0A165NBM2</accession>
<proteinExistence type="predicted"/>
<dbReference type="InterPro" id="IPR036291">
    <property type="entry name" value="NAD(P)-bd_dom_sf"/>
</dbReference>
<dbReference type="EMBL" id="KV429084">
    <property type="protein sequence ID" value="KZT66771.1"/>
    <property type="molecule type" value="Genomic_DNA"/>
</dbReference>
<dbReference type="OrthoDB" id="10262413at2759"/>
<dbReference type="GO" id="GO:0005737">
    <property type="term" value="C:cytoplasm"/>
    <property type="evidence" value="ECO:0007669"/>
    <property type="project" value="TreeGrafter"/>
</dbReference>
<dbReference type="Gene3D" id="3.40.50.720">
    <property type="entry name" value="NAD(P)-binding Rossmann-like Domain"/>
    <property type="match status" value="1"/>
</dbReference>
<evidence type="ECO:0000313" key="3">
    <source>
        <dbReference type="Proteomes" id="UP000076727"/>
    </source>
</evidence>
<dbReference type="PANTHER" id="PTHR48079:SF6">
    <property type="entry name" value="NAD(P)-BINDING DOMAIN-CONTAINING PROTEIN-RELATED"/>
    <property type="match status" value="1"/>
</dbReference>
<gene>
    <name evidence="2" type="ORF">DAEQUDRAFT_729903</name>
</gene>
<dbReference type="SUPFAM" id="SSF51735">
    <property type="entry name" value="NAD(P)-binding Rossmann-fold domains"/>
    <property type="match status" value="1"/>
</dbReference>
<dbReference type="InterPro" id="IPR051783">
    <property type="entry name" value="NAD(P)-dependent_oxidoreduct"/>
</dbReference>
<dbReference type="STRING" id="1314783.A0A165NBM2"/>
<protein>
    <submittedName>
        <fullName evidence="2">NAD(P)-binding protein</fullName>
    </submittedName>
</protein>
<dbReference type="InterPro" id="IPR008030">
    <property type="entry name" value="NmrA-like"/>
</dbReference>
<evidence type="ECO:0000259" key="1">
    <source>
        <dbReference type="Pfam" id="PF05368"/>
    </source>
</evidence>
<dbReference type="GO" id="GO:0004029">
    <property type="term" value="F:aldehyde dehydrogenase (NAD+) activity"/>
    <property type="evidence" value="ECO:0007669"/>
    <property type="project" value="TreeGrafter"/>
</dbReference>
<sequence>MSAKTKILLFGATGYIGGSVLNRLLAHPKADTFEITTPVRSPEKAKLLEKLGVRTEVASLNNHDKVESLAANAHIIFNVANSDDLPAMIALLKGLRKAYETTGQLPILIHTSGTGEIAEPVQGKRAAEIVYSDVNIEQMKSIPPTAFHRNVDLAVIGADEQGYARTYIVIPGIVYGIARGPVFEAGISKPISINIPGLIKASLDRKRSGMVGPGKAVWPYVHIDDVADEYIVLFDRILTDPQSAGHGWEGYYFGENGHNSFYELGRAIGQALVDLGLADDAEPTSFTDEELAKYWGSVTAGSYSGTTCRCSADRARAIGWNPKYASADFLANVRPEMEMQWSIAQKKGEIDFSYERSLAELLDSSSAT</sequence>
<reference evidence="2 3" key="1">
    <citation type="journal article" date="2016" name="Mol. Biol. Evol.">
        <title>Comparative Genomics of Early-Diverging Mushroom-Forming Fungi Provides Insights into the Origins of Lignocellulose Decay Capabilities.</title>
        <authorList>
            <person name="Nagy L.G."/>
            <person name="Riley R."/>
            <person name="Tritt A."/>
            <person name="Adam C."/>
            <person name="Daum C."/>
            <person name="Floudas D."/>
            <person name="Sun H."/>
            <person name="Yadav J.S."/>
            <person name="Pangilinan J."/>
            <person name="Larsson K.H."/>
            <person name="Matsuura K."/>
            <person name="Barry K."/>
            <person name="Labutti K."/>
            <person name="Kuo R."/>
            <person name="Ohm R.A."/>
            <person name="Bhattacharya S.S."/>
            <person name="Shirouzu T."/>
            <person name="Yoshinaga Y."/>
            <person name="Martin F.M."/>
            <person name="Grigoriev I.V."/>
            <person name="Hibbett D.S."/>
        </authorList>
    </citation>
    <scope>NUCLEOTIDE SEQUENCE [LARGE SCALE GENOMIC DNA]</scope>
    <source>
        <strain evidence="2 3">L-15889</strain>
    </source>
</reference>
<organism evidence="2 3">
    <name type="scientific">Daedalea quercina L-15889</name>
    <dbReference type="NCBI Taxonomy" id="1314783"/>
    <lineage>
        <taxon>Eukaryota</taxon>
        <taxon>Fungi</taxon>
        <taxon>Dikarya</taxon>
        <taxon>Basidiomycota</taxon>
        <taxon>Agaricomycotina</taxon>
        <taxon>Agaricomycetes</taxon>
        <taxon>Polyporales</taxon>
        <taxon>Fomitopsis</taxon>
    </lineage>
</organism>
<dbReference type="Proteomes" id="UP000076727">
    <property type="component" value="Unassembled WGS sequence"/>
</dbReference>
<dbReference type="PANTHER" id="PTHR48079">
    <property type="entry name" value="PROTEIN YEEZ"/>
    <property type="match status" value="1"/>
</dbReference>
<dbReference type="AlphaFoldDB" id="A0A165NBM2"/>
<evidence type="ECO:0000313" key="2">
    <source>
        <dbReference type="EMBL" id="KZT66771.1"/>
    </source>
</evidence>